<comment type="caution">
    <text evidence="1">The sequence shown here is derived from an EMBL/GenBank/DDBJ whole genome shotgun (WGS) entry which is preliminary data.</text>
</comment>
<evidence type="ECO:0000313" key="1">
    <source>
        <dbReference type="EMBL" id="CAE7415155.1"/>
    </source>
</evidence>
<dbReference type="Proteomes" id="UP000604046">
    <property type="component" value="Unassembled WGS sequence"/>
</dbReference>
<name>A0A812R2H3_9DINO</name>
<accession>A0A812R2H3</accession>
<organism evidence="1 2">
    <name type="scientific">Symbiodinium natans</name>
    <dbReference type="NCBI Taxonomy" id="878477"/>
    <lineage>
        <taxon>Eukaryota</taxon>
        <taxon>Sar</taxon>
        <taxon>Alveolata</taxon>
        <taxon>Dinophyceae</taxon>
        <taxon>Suessiales</taxon>
        <taxon>Symbiodiniaceae</taxon>
        <taxon>Symbiodinium</taxon>
    </lineage>
</organism>
<gene>
    <name evidence="1" type="primary">NEK1</name>
    <name evidence="1" type="ORF">SNAT2548_LOCUS22567</name>
</gene>
<protein>
    <submittedName>
        <fullName evidence="1">NEK1 protein</fullName>
    </submittedName>
</protein>
<keyword evidence="2" id="KW-1185">Reference proteome</keyword>
<dbReference type="OrthoDB" id="417954at2759"/>
<proteinExistence type="predicted"/>
<reference evidence="1" key="1">
    <citation type="submission" date="2021-02" db="EMBL/GenBank/DDBJ databases">
        <authorList>
            <person name="Dougan E. K."/>
            <person name="Rhodes N."/>
            <person name="Thang M."/>
            <person name="Chan C."/>
        </authorList>
    </citation>
    <scope>NUCLEOTIDE SEQUENCE</scope>
</reference>
<sequence length="308" mass="34370">MDKEVDVKPSRAISVRPVPANLARLRFGIRQECVLHCFAMLCLAQSLAATSSGRTKPSLTLPGKKLFYGQQGGFQHKSSKLHHDEIILAVTQQVSDHCSSGPGCHEQDTADGAGGLSHLTGIYLERVPLNGGDMAIAKISGHVGASDSVLQNHMTMHMSGREDLLWISWYFSHYPSSVHHRESLVQTRRERFAMRACLLGYPVGPWQLDADERRAYMDHGPTRYVLLVEQDRRDAYLGNSLAFLTSKGNIIEFRGMQASRSRRFVAPPDRQICGLGFTGSWLTRVTTCPLEAHETDEQNLREHIVHPD</sequence>
<evidence type="ECO:0000313" key="2">
    <source>
        <dbReference type="Proteomes" id="UP000604046"/>
    </source>
</evidence>
<dbReference type="EMBL" id="CAJNDS010002293">
    <property type="protein sequence ID" value="CAE7415155.1"/>
    <property type="molecule type" value="Genomic_DNA"/>
</dbReference>
<dbReference type="AlphaFoldDB" id="A0A812R2H3"/>